<name>A0A8J6EST5_ELECQ</name>
<reference evidence="2" key="1">
    <citation type="thesis" date="2020" institute="ProQuest LLC" country="789 East Eisenhower Parkway, Ann Arbor, MI, USA">
        <title>Comparative Genomics and Chromosome Evolution.</title>
        <authorList>
            <person name="Mudd A.B."/>
        </authorList>
    </citation>
    <scope>NUCLEOTIDE SEQUENCE</scope>
    <source>
        <strain evidence="2">HN-11 Male</strain>
        <tissue evidence="2">Kidney and liver</tissue>
    </source>
</reference>
<comment type="caution">
    <text evidence="2">The sequence shown here is derived from an EMBL/GenBank/DDBJ whole genome shotgun (WGS) entry which is preliminary data.</text>
</comment>
<organism evidence="2 3">
    <name type="scientific">Eleutherodactylus coqui</name>
    <name type="common">Puerto Rican coqui</name>
    <dbReference type="NCBI Taxonomy" id="57060"/>
    <lineage>
        <taxon>Eukaryota</taxon>
        <taxon>Metazoa</taxon>
        <taxon>Chordata</taxon>
        <taxon>Craniata</taxon>
        <taxon>Vertebrata</taxon>
        <taxon>Euteleostomi</taxon>
        <taxon>Amphibia</taxon>
        <taxon>Batrachia</taxon>
        <taxon>Anura</taxon>
        <taxon>Neobatrachia</taxon>
        <taxon>Hyloidea</taxon>
        <taxon>Eleutherodactylidae</taxon>
        <taxon>Eleutherodactylinae</taxon>
        <taxon>Eleutherodactylus</taxon>
        <taxon>Eleutherodactylus</taxon>
    </lineage>
</organism>
<dbReference type="AlphaFoldDB" id="A0A8J6EST5"/>
<evidence type="ECO:0000256" key="1">
    <source>
        <dbReference type="SAM" id="MobiDB-lite"/>
    </source>
</evidence>
<sequence>MKREGGGPFGALSENDTCSPTMEAEADSATEMNGQEEVDSDREDSASQLDSEEESSAGVPNRRAVGCLAPVRGTAGNFCSKHKACWPNPARCLVLCDH</sequence>
<dbReference type="Proteomes" id="UP000770717">
    <property type="component" value="Unassembled WGS sequence"/>
</dbReference>
<proteinExistence type="predicted"/>
<feature type="compositionally biased region" description="Acidic residues" evidence="1">
    <location>
        <begin position="24"/>
        <end position="42"/>
    </location>
</feature>
<evidence type="ECO:0000313" key="3">
    <source>
        <dbReference type="Proteomes" id="UP000770717"/>
    </source>
</evidence>
<accession>A0A8J6EST5</accession>
<gene>
    <name evidence="2" type="ORF">GDO78_003620</name>
</gene>
<feature type="region of interest" description="Disordered" evidence="1">
    <location>
        <begin position="1"/>
        <end position="63"/>
    </location>
</feature>
<dbReference type="EMBL" id="WNTK01000012">
    <property type="protein sequence ID" value="KAG9475268.1"/>
    <property type="molecule type" value="Genomic_DNA"/>
</dbReference>
<evidence type="ECO:0000313" key="2">
    <source>
        <dbReference type="EMBL" id="KAG9475268.1"/>
    </source>
</evidence>
<keyword evidence="3" id="KW-1185">Reference proteome</keyword>
<protein>
    <submittedName>
        <fullName evidence="2">Uncharacterized protein</fullName>
    </submittedName>
</protein>